<evidence type="ECO:0000313" key="2">
    <source>
        <dbReference type="Proteomes" id="UP001334084"/>
    </source>
</evidence>
<accession>A0AAX4J9T9</accession>
<gene>
    <name evidence="1" type="ORF">VNE69_02147</name>
</gene>
<dbReference type="Proteomes" id="UP001334084">
    <property type="component" value="Chromosome 2"/>
</dbReference>
<sequence length="673" mass="80233">MNFFKTNKFITEKYSNDKLILLLKSTSPNDNIDALKYILCKIQEGYDFTLEFDYVIKLIDTTNRTLKKLTNEYFKYFFKIYNEDERRLLLVNTFLKDFSDMSEIIINYIVELSDKSIINSFLSHIIKYLKTTNNKRQAYYVAYACDKKFGTEVVKQLTEDWKDPDYLHIISLTNHTMPDNIILSNIYNNANLIPILRKMYYEKAEFSNCNIIKILLKKDNLQLFYYTCKIILFKYPEYLQDAYNQSLIHMDTTPENLYNILLLHEEMLEYVKYSNFTYIIYGKDPDYIKLQKIRILFKNLDEFSVKEIGRHNFVEIIEYSIAKDCLIFEDVFYENEINKVINSLYKVHKEDKLKYVIQKYLIFLIDKHEDMKQDLLKKYVYLCSMYFDDDLLPVITASFNTILSYHLNLYKRDIYDKNGLIKSLQKYKHVYNEKVKALTSLIETDISSLLQFQDKIKEKVVKKVQVDLFNNLLDSKPYQENSTGVINTTQTKSESFDLEINTKSKIVKENLMKTFIIFRDIEKDKILVDHDSIKGEMFLRNNILILSIDVLEKDTFVECITEGNTQKITLSKESKVPLCDISNVDNVKIIFNESQYEVSIRNKISKHSITKEVWEKEFNRLTKYKLVENINMDEVFKIDDERFSFLVYDEKVYGRVYNDQIILKGNEKILKDF</sequence>
<dbReference type="RefSeq" id="XP_065328768.1">
    <property type="nucleotide sequence ID" value="XM_065472696.1"/>
</dbReference>
<organism evidence="1 2">
    <name type="scientific">Vairimorpha necatrix</name>
    <dbReference type="NCBI Taxonomy" id="6039"/>
    <lineage>
        <taxon>Eukaryota</taxon>
        <taxon>Fungi</taxon>
        <taxon>Fungi incertae sedis</taxon>
        <taxon>Microsporidia</taxon>
        <taxon>Nosematidae</taxon>
        <taxon>Vairimorpha</taxon>
    </lineage>
</organism>
<dbReference type="EMBL" id="CP142727">
    <property type="protein sequence ID" value="WUR02623.1"/>
    <property type="molecule type" value="Genomic_DNA"/>
</dbReference>
<protein>
    <submittedName>
        <fullName evidence="1">AP complex subunit beta</fullName>
    </submittedName>
</protein>
<name>A0AAX4J9T9_9MICR</name>
<dbReference type="KEGG" id="vnx:VNE69_02147"/>
<dbReference type="InterPro" id="IPR011989">
    <property type="entry name" value="ARM-like"/>
</dbReference>
<reference evidence="1" key="1">
    <citation type="journal article" date="2024" name="BMC Genomics">
        <title>Functional annotation of a divergent genome using sequence and structure-based similarity.</title>
        <authorList>
            <person name="Svedberg D."/>
            <person name="Winiger R.R."/>
            <person name="Berg A."/>
            <person name="Sharma H."/>
            <person name="Tellgren-Roth C."/>
            <person name="Debrunner-Vossbrinck B.A."/>
            <person name="Vossbrinck C.R."/>
            <person name="Barandun J."/>
        </authorList>
    </citation>
    <scope>NUCLEOTIDE SEQUENCE</scope>
    <source>
        <strain evidence="1">Illinois isolate</strain>
    </source>
</reference>
<dbReference type="Gene3D" id="1.25.10.10">
    <property type="entry name" value="Leucine-rich Repeat Variant"/>
    <property type="match status" value="1"/>
</dbReference>
<dbReference type="AlphaFoldDB" id="A0AAX4J9T9"/>
<proteinExistence type="predicted"/>
<keyword evidence="2" id="KW-1185">Reference proteome</keyword>
<dbReference type="GeneID" id="90540437"/>
<evidence type="ECO:0000313" key="1">
    <source>
        <dbReference type="EMBL" id="WUR02623.1"/>
    </source>
</evidence>